<dbReference type="EMBL" id="VEVO01000022">
    <property type="protein sequence ID" value="KAF0023537.1"/>
    <property type="molecule type" value="Genomic_DNA"/>
</dbReference>
<gene>
    <name evidence="2" type="ORF">F2P81_024167</name>
</gene>
<evidence type="ECO:0000256" key="1">
    <source>
        <dbReference type="SAM" id="MobiDB-lite"/>
    </source>
</evidence>
<evidence type="ECO:0000313" key="2">
    <source>
        <dbReference type="EMBL" id="KAF0023537.1"/>
    </source>
</evidence>
<evidence type="ECO:0000313" key="3">
    <source>
        <dbReference type="Proteomes" id="UP000438429"/>
    </source>
</evidence>
<dbReference type="Proteomes" id="UP000438429">
    <property type="component" value="Unassembled WGS sequence"/>
</dbReference>
<sequence length="146" mass="16005">MIDQCCDNGAEGRSDNWPPGGLHRVPRTLPTSAWCVLFTGKVRTVNLWRHTNGDRAGGGLQVLALVPTVELTFPSTVGRAERDNGSVAWFARVPRDACNGRVAVKCECVRSTWKMCLIEKVCLVTFYYLSSAGHVFPRGIMGNVVP</sequence>
<protein>
    <submittedName>
        <fullName evidence="2">Uncharacterized protein</fullName>
    </submittedName>
</protein>
<proteinExistence type="predicted"/>
<dbReference type="AlphaFoldDB" id="A0A6A4RTA1"/>
<comment type="caution">
    <text evidence="2">The sequence shown here is derived from an EMBL/GenBank/DDBJ whole genome shotgun (WGS) entry which is preliminary data.</text>
</comment>
<name>A0A6A4RTA1_SCOMX</name>
<feature type="region of interest" description="Disordered" evidence="1">
    <location>
        <begin position="1"/>
        <end position="21"/>
    </location>
</feature>
<organism evidence="2 3">
    <name type="scientific">Scophthalmus maximus</name>
    <name type="common">Turbot</name>
    <name type="synonym">Psetta maxima</name>
    <dbReference type="NCBI Taxonomy" id="52904"/>
    <lineage>
        <taxon>Eukaryota</taxon>
        <taxon>Metazoa</taxon>
        <taxon>Chordata</taxon>
        <taxon>Craniata</taxon>
        <taxon>Vertebrata</taxon>
        <taxon>Euteleostomi</taxon>
        <taxon>Actinopterygii</taxon>
        <taxon>Neopterygii</taxon>
        <taxon>Teleostei</taxon>
        <taxon>Neoteleostei</taxon>
        <taxon>Acanthomorphata</taxon>
        <taxon>Carangaria</taxon>
        <taxon>Pleuronectiformes</taxon>
        <taxon>Pleuronectoidei</taxon>
        <taxon>Scophthalmidae</taxon>
        <taxon>Scophthalmus</taxon>
    </lineage>
</organism>
<reference evidence="2 3" key="1">
    <citation type="submission" date="2019-06" db="EMBL/GenBank/DDBJ databases">
        <title>Draft genomes of female and male turbot (Scophthalmus maximus).</title>
        <authorList>
            <person name="Xu H."/>
            <person name="Xu X.-W."/>
            <person name="Shao C."/>
            <person name="Chen S."/>
        </authorList>
    </citation>
    <scope>NUCLEOTIDE SEQUENCE [LARGE SCALE GENOMIC DNA]</scope>
    <source>
        <strain evidence="2">Ysfricsl-2016a</strain>
        <tissue evidence="2">Blood</tissue>
    </source>
</reference>
<accession>A0A6A4RTA1</accession>